<evidence type="ECO:0000256" key="7">
    <source>
        <dbReference type="PIRNR" id="PIRNR031057"/>
    </source>
</evidence>
<dbReference type="AlphaFoldDB" id="T0RJH8"/>
<dbReference type="Pfam" id="PF04263">
    <property type="entry name" value="TPK_catalytic"/>
    <property type="match status" value="1"/>
</dbReference>
<dbReference type="NCBIfam" id="TIGR01378">
    <property type="entry name" value="thi_PPkinase"/>
    <property type="match status" value="1"/>
</dbReference>
<evidence type="ECO:0000256" key="5">
    <source>
        <dbReference type="ARBA" id="ARBA00022777"/>
    </source>
</evidence>
<dbReference type="PANTHER" id="PTHR13622:SF8">
    <property type="entry name" value="THIAMIN PYROPHOSPHOKINASE 1"/>
    <property type="match status" value="1"/>
</dbReference>
<dbReference type="InterPro" id="IPR016966">
    <property type="entry name" value="Thiamin_pyrophosphokinase_euk"/>
</dbReference>
<gene>
    <name evidence="9" type="ORF">SDRG_12277</name>
</gene>
<organism evidence="9 10">
    <name type="scientific">Saprolegnia diclina (strain VS20)</name>
    <dbReference type="NCBI Taxonomy" id="1156394"/>
    <lineage>
        <taxon>Eukaryota</taxon>
        <taxon>Sar</taxon>
        <taxon>Stramenopiles</taxon>
        <taxon>Oomycota</taxon>
        <taxon>Saprolegniomycetes</taxon>
        <taxon>Saprolegniales</taxon>
        <taxon>Saprolegniaceae</taxon>
        <taxon>Saprolegnia</taxon>
    </lineage>
</organism>
<dbReference type="OMA" id="HHLYMMT"/>
<dbReference type="STRING" id="1156394.T0RJH8"/>
<keyword evidence="3 7" id="KW-0808">Transferase</keyword>
<dbReference type="GO" id="GO:0016301">
    <property type="term" value="F:kinase activity"/>
    <property type="evidence" value="ECO:0007669"/>
    <property type="project" value="UniProtKB-UniRule"/>
</dbReference>
<dbReference type="InterPro" id="IPR036759">
    <property type="entry name" value="TPK_catalytic_sf"/>
</dbReference>
<dbReference type="SUPFAM" id="SSF63862">
    <property type="entry name" value="Thiamin pyrophosphokinase, substrate-binding domain"/>
    <property type="match status" value="1"/>
</dbReference>
<dbReference type="CDD" id="cd07995">
    <property type="entry name" value="TPK"/>
    <property type="match status" value="1"/>
</dbReference>
<evidence type="ECO:0000256" key="4">
    <source>
        <dbReference type="ARBA" id="ARBA00022741"/>
    </source>
</evidence>
<dbReference type="RefSeq" id="XP_008616564.1">
    <property type="nucleotide sequence ID" value="XM_008618342.1"/>
</dbReference>
<dbReference type="PANTHER" id="PTHR13622">
    <property type="entry name" value="THIAMIN PYROPHOSPHOKINASE"/>
    <property type="match status" value="1"/>
</dbReference>
<dbReference type="InParanoid" id="T0RJH8"/>
<protein>
    <recommendedName>
        <fullName evidence="7">Thiamine pyrophosphokinase</fullName>
        <ecNumber evidence="7">2.7.6.2</ecNumber>
    </recommendedName>
</protein>
<dbReference type="InterPro" id="IPR036371">
    <property type="entry name" value="TPK_B1-bd_sf"/>
</dbReference>
<dbReference type="GO" id="GO:0006772">
    <property type="term" value="P:thiamine metabolic process"/>
    <property type="evidence" value="ECO:0007669"/>
    <property type="project" value="InterPro"/>
</dbReference>
<evidence type="ECO:0000256" key="1">
    <source>
        <dbReference type="ARBA" id="ARBA00005078"/>
    </source>
</evidence>
<dbReference type="VEuPathDB" id="FungiDB:SDRG_12277"/>
<dbReference type="eggNOG" id="KOG3153">
    <property type="taxonomic scope" value="Eukaryota"/>
</dbReference>
<dbReference type="UniPathway" id="UPA00060">
    <property type="reaction ID" value="UER00597"/>
</dbReference>
<dbReference type="SUPFAM" id="SSF63999">
    <property type="entry name" value="Thiamin pyrophosphokinase, catalytic domain"/>
    <property type="match status" value="1"/>
</dbReference>
<evidence type="ECO:0000313" key="10">
    <source>
        <dbReference type="Proteomes" id="UP000030762"/>
    </source>
</evidence>
<evidence type="ECO:0000313" key="9">
    <source>
        <dbReference type="EMBL" id="EQC29997.1"/>
    </source>
</evidence>
<evidence type="ECO:0000256" key="2">
    <source>
        <dbReference type="ARBA" id="ARBA00006785"/>
    </source>
</evidence>
<evidence type="ECO:0000256" key="3">
    <source>
        <dbReference type="ARBA" id="ARBA00022679"/>
    </source>
</evidence>
<reference evidence="9 10" key="1">
    <citation type="submission" date="2012-04" db="EMBL/GenBank/DDBJ databases">
        <title>The Genome Sequence of Saprolegnia declina VS20.</title>
        <authorList>
            <consortium name="The Broad Institute Genome Sequencing Platform"/>
            <person name="Russ C."/>
            <person name="Nusbaum C."/>
            <person name="Tyler B."/>
            <person name="van West P."/>
            <person name="Dieguez-Uribeondo J."/>
            <person name="de Bruijn I."/>
            <person name="Tripathy S."/>
            <person name="Jiang R."/>
            <person name="Young S.K."/>
            <person name="Zeng Q."/>
            <person name="Gargeya S."/>
            <person name="Fitzgerald M."/>
            <person name="Haas B."/>
            <person name="Abouelleil A."/>
            <person name="Alvarado L."/>
            <person name="Arachchi H.M."/>
            <person name="Berlin A."/>
            <person name="Chapman S.B."/>
            <person name="Goldberg J."/>
            <person name="Griggs A."/>
            <person name="Gujja S."/>
            <person name="Hansen M."/>
            <person name="Howarth C."/>
            <person name="Imamovic A."/>
            <person name="Larimer J."/>
            <person name="McCowen C."/>
            <person name="Montmayeur A."/>
            <person name="Murphy C."/>
            <person name="Neiman D."/>
            <person name="Pearson M."/>
            <person name="Priest M."/>
            <person name="Roberts A."/>
            <person name="Saif S."/>
            <person name="Shea T."/>
            <person name="Sisk P."/>
            <person name="Sykes S."/>
            <person name="Wortman J."/>
            <person name="Nusbaum C."/>
            <person name="Birren B."/>
        </authorList>
    </citation>
    <scope>NUCLEOTIDE SEQUENCE [LARGE SCALE GENOMIC DNA]</scope>
    <source>
        <strain evidence="9 10">VS20</strain>
    </source>
</reference>
<proteinExistence type="inferred from homology"/>
<comment type="pathway">
    <text evidence="1 7">Cofactor biosynthesis; thiamine diphosphate biosynthesis; thiamine diphosphate from thiamine: step 1/1.</text>
</comment>
<dbReference type="InterPro" id="IPR007373">
    <property type="entry name" value="Thiamin_PyroPKinase_B1-bd"/>
</dbReference>
<dbReference type="GO" id="GO:0030975">
    <property type="term" value="F:thiamine binding"/>
    <property type="evidence" value="ECO:0007669"/>
    <property type="project" value="UniProtKB-UniRule"/>
</dbReference>
<dbReference type="EC" id="2.7.6.2" evidence="7"/>
<name>T0RJH8_SAPDV</name>
<dbReference type="PIRSF" id="PIRSF031057">
    <property type="entry name" value="Thiamin_pyrophosphokinase"/>
    <property type="match status" value="1"/>
</dbReference>
<evidence type="ECO:0000259" key="8">
    <source>
        <dbReference type="SMART" id="SM00983"/>
    </source>
</evidence>
<keyword evidence="10" id="KW-1185">Reference proteome</keyword>
<dbReference type="GO" id="GO:0005524">
    <property type="term" value="F:ATP binding"/>
    <property type="evidence" value="ECO:0007669"/>
    <property type="project" value="UniProtKB-UniRule"/>
</dbReference>
<dbReference type="FunFam" id="2.60.120.320:FF:000001">
    <property type="entry name" value="Thiamine pyrophosphokinase"/>
    <property type="match status" value="1"/>
</dbReference>
<accession>T0RJH8</accession>
<dbReference type="SMART" id="SM00983">
    <property type="entry name" value="TPK_B1_binding"/>
    <property type="match status" value="1"/>
</dbReference>
<keyword evidence="6 7" id="KW-0067">ATP-binding</keyword>
<keyword evidence="4 7" id="KW-0547">Nucleotide-binding</keyword>
<keyword evidence="5 7" id="KW-0418">Kinase</keyword>
<dbReference type="Proteomes" id="UP000030762">
    <property type="component" value="Unassembled WGS sequence"/>
</dbReference>
<dbReference type="EMBL" id="JH767179">
    <property type="protein sequence ID" value="EQC29997.1"/>
    <property type="molecule type" value="Genomic_DNA"/>
</dbReference>
<sequence>MHRRIGSSLMRIYDNTCLTRRVAGEAPIALVILNGTGLVKGFEALWPRATVTICADGGANKLYDTWRAAGKDEPWIPQYVKGDLDSLRPDVSAFFEARGTVIMKDPDQDTNDLDKCLALLESLQASMPGKEDGNDASALKLKVLMLGAMGGRFDQEIQNISALYRWSHVFESMTLFSDHTSVMLLSPGKHCIRPNFDIESRTCGLIPLGGTCKALTTQGLKWDMTDFETAVSGFVSSSNHCLADEIIVENSDPLIWTTEIRSDASG</sequence>
<dbReference type="GO" id="GO:0009229">
    <property type="term" value="P:thiamine diphosphate biosynthetic process"/>
    <property type="evidence" value="ECO:0007669"/>
    <property type="project" value="UniProtKB-UniRule"/>
</dbReference>
<dbReference type="Gene3D" id="2.60.120.320">
    <property type="entry name" value="Thiamin pyrophosphokinase, thiamin-binding domain"/>
    <property type="match status" value="1"/>
</dbReference>
<dbReference type="GeneID" id="19953004"/>
<dbReference type="InterPro" id="IPR007371">
    <property type="entry name" value="TPK_catalytic"/>
</dbReference>
<dbReference type="InterPro" id="IPR006282">
    <property type="entry name" value="Thi_PPkinase"/>
</dbReference>
<evidence type="ECO:0000256" key="6">
    <source>
        <dbReference type="ARBA" id="ARBA00022840"/>
    </source>
</evidence>
<dbReference type="OrthoDB" id="25149at2759"/>
<dbReference type="Pfam" id="PF04265">
    <property type="entry name" value="TPK_B1_binding"/>
    <property type="match status" value="1"/>
</dbReference>
<dbReference type="GO" id="GO:0004788">
    <property type="term" value="F:thiamine diphosphokinase activity"/>
    <property type="evidence" value="ECO:0007669"/>
    <property type="project" value="UniProtKB-UniRule"/>
</dbReference>
<comment type="catalytic activity">
    <reaction evidence="7">
        <text>thiamine + ATP = thiamine diphosphate + AMP + H(+)</text>
        <dbReference type="Rhea" id="RHEA:11576"/>
        <dbReference type="ChEBI" id="CHEBI:15378"/>
        <dbReference type="ChEBI" id="CHEBI:18385"/>
        <dbReference type="ChEBI" id="CHEBI:30616"/>
        <dbReference type="ChEBI" id="CHEBI:58937"/>
        <dbReference type="ChEBI" id="CHEBI:456215"/>
    </reaction>
</comment>
<feature type="domain" description="Thiamin pyrophosphokinase thiamin-binding" evidence="8">
    <location>
        <begin position="188"/>
        <end position="254"/>
    </location>
</feature>
<comment type="similarity">
    <text evidence="2 7">Belongs to the thiamine pyrophosphokinase family.</text>
</comment>
<dbReference type="Gene3D" id="3.40.50.10240">
    <property type="entry name" value="Thiamin pyrophosphokinase, catalytic domain"/>
    <property type="match status" value="1"/>
</dbReference>